<keyword evidence="8 19" id="KW-0169">Cobalamin biosynthesis</keyword>
<comment type="function">
    <text evidence="14 19">Joins adenosylcobinamide-GDP and alpha-ribazole to generate adenosylcobalamin (Ado-cobalamin). Also synthesizes adenosylcobalamin 5'-phosphate from adenosylcobinamide-GDP and alpha-ribazole 5'-phosphate.</text>
</comment>
<evidence type="ECO:0000256" key="13">
    <source>
        <dbReference type="ARBA" id="ARBA00023136"/>
    </source>
</evidence>
<reference evidence="21" key="1">
    <citation type="submission" date="2016-09" db="EMBL/GenBank/DDBJ databases">
        <authorList>
            <person name="Varghese N."/>
            <person name="Submissions S."/>
        </authorList>
    </citation>
    <scope>NUCLEOTIDE SEQUENCE [LARGE SCALE GENOMIC DNA]</scope>
    <source>
        <strain evidence="21">ANC 4466</strain>
    </source>
</reference>
<organism evidence="20 21">
    <name type="scientific">Acinetobacter puyangensis</name>
    <dbReference type="NCBI Taxonomy" id="1096779"/>
    <lineage>
        <taxon>Bacteria</taxon>
        <taxon>Pseudomonadati</taxon>
        <taxon>Pseudomonadota</taxon>
        <taxon>Gammaproteobacteria</taxon>
        <taxon>Moraxellales</taxon>
        <taxon>Moraxellaceae</taxon>
        <taxon>Acinetobacter</taxon>
    </lineage>
</organism>
<evidence type="ECO:0000256" key="7">
    <source>
        <dbReference type="ARBA" id="ARBA00022475"/>
    </source>
</evidence>
<protein>
    <recommendedName>
        <fullName evidence="6 19">Adenosylcobinamide-GDP ribazoletransferase</fullName>
        <ecNumber evidence="5 19">2.7.8.26</ecNumber>
    </recommendedName>
    <alternativeName>
        <fullName evidence="16 19">Cobalamin synthase</fullName>
    </alternativeName>
    <alternativeName>
        <fullName evidence="15 19">Cobalamin-5'-phosphate synthase</fullName>
    </alternativeName>
</protein>
<feature type="transmembrane region" description="Helical" evidence="19">
    <location>
        <begin position="6"/>
        <end position="26"/>
    </location>
</feature>
<keyword evidence="10 19" id="KW-0812">Transmembrane</keyword>
<evidence type="ECO:0000256" key="4">
    <source>
        <dbReference type="ARBA" id="ARBA00010561"/>
    </source>
</evidence>
<evidence type="ECO:0000256" key="17">
    <source>
        <dbReference type="ARBA" id="ARBA00048623"/>
    </source>
</evidence>
<dbReference type="GO" id="GO:0051073">
    <property type="term" value="F:adenosylcobinamide-GDP ribazoletransferase activity"/>
    <property type="evidence" value="ECO:0007669"/>
    <property type="project" value="UniProtKB-UniRule"/>
</dbReference>
<feature type="transmembrane region" description="Helical" evidence="19">
    <location>
        <begin position="232"/>
        <end position="252"/>
    </location>
</feature>
<feature type="transmembrane region" description="Helical" evidence="19">
    <location>
        <begin position="186"/>
        <end position="212"/>
    </location>
</feature>
<dbReference type="AlphaFoldDB" id="A0A240EF52"/>
<feature type="transmembrane region" description="Helical" evidence="19">
    <location>
        <begin position="64"/>
        <end position="84"/>
    </location>
</feature>
<dbReference type="EC" id="2.7.8.26" evidence="5 19"/>
<evidence type="ECO:0000256" key="12">
    <source>
        <dbReference type="ARBA" id="ARBA00022989"/>
    </source>
</evidence>
<comment type="similarity">
    <text evidence="4 19">Belongs to the CobS family.</text>
</comment>
<evidence type="ECO:0000256" key="8">
    <source>
        <dbReference type="ARBA" id="ARBA00022573"/>
    </source>
</evidence>
<evidence type="ECO:0000256" key="10">
    <source>
        <dbReference type="ARBA" id="ARBA00022692"/>
    </source>
</evidence>
<evidence type="ECO:0000256" key="19">
    <source>
        <dbReference type="HAMAP-Rule" id="MF_00719"/>
    </source>
</evidence>
<evidence type="ECO:0000256" key="15">
    <source>
        <dbReference type="ARBA" id="ARBA00032605"/>
    </source>
</evidence>
<comment type="catalytic activity">
    <reaction evidence="17 19">
        <text>alpha-ribazole + adenosylcob(III)inamide-GDP = adenosylcob(III)alamin + GMP + H(+)</text>
        <dbReference type="Rhea" id="RHEA:16049"/>
        <dbReference type="ChEBI" id="CHEBI:10329"/>
        <dbReference type="ChEBI" id="CHEBI:15378"/>
        <dbReference type="ChEBI" id="CHEBI:18408"/>
        <dbReference type="ChEBI" id="CHEBI:58115"/>
        <dbReference type="ChEBI" id="CHEBI:60487"/>
        <dbReference type="EC" id="2.7.8.26"/>
    </reaction>
</comment>
<evidence type="ECO:0000256" key="6">
    <source>
        <dbReference type="ARBA" id="ARBA00015850"/>
    </source>
</evidence>
<dbReference type="HAMAP" id="MF_00719">
    <property type="entry name" value="CobS"/>
    <property type="match status" value="1"/>
</dbReference>
<dbReference type="NCBIfam" id="NF001278">
    <property type="entry name" value="PRK00235.1-5"/>
    <property type="match status" value="1"/>
</dbReference>
<evidence type="ECO:0000313" key="21">
    <source>
        <dbReference type="Proteomes" id="UP000219042"/>
    </source>
</evidence>
<dbReference type="UniPathway" id="UPA00148">
    <property type="reaction ID" value="UER00238"/>
</dbReference>
<comment type="subcellular location">
    <subcellularLocation>
        <location evidence="2 19">Cell membrane</location>
        <topology evidence="2 19">Multi-pass membrane protein</topology>
    </subcellularLocation>
</comment>
<proteinExistence type="inferred from homology"/>
<evidence type="ECO:0000256" key="18">
    <source>
        <dbReference type="ARBA" id="ARBA00049504"/>
    </source>
</evidence>
<dbReference type="GO" id="GO:0008818">
    <property type="term" value="F:cobalamin 5'-phosphate synthase activity"/>
    <property type="evidence" value="ECO:0007669"/>
    <property type="project" value="UniProtKB-UniRule"/>
</dbReference>
<dbReference type="GO" id="GO:0005886">
    <property type="term" value="C:plasma membrane"/>
    <property type="evidence" value="ECO:0007669"/>
    <property type="project" value="UniProtKB-SubCell"/>
</dbReference>
<keyword evidence="12 19" id="KW-1133">Transmembrane helix</keyword>
<evidence type="ECO:0000256" key="14">
    <source>
        <dbReference type="ARBA" id="ARBA00025228"/>
    </source>
</evidence>
<dbReference type="PANTHER" id="PTHR34148">
    <property type="entry name" value="ADENOSYLCOBINAMIDE-GDP RIBAZOLETRANSFERASE"/>
    <property type="match status" value="1"/>
</dbReference>
<evidence type="ECO:0000313" key="20">
    <source>
        <dbReference type="EMBL" id="SNX46560.1"/>
    </source>
</evidence>
<keyword evidence="21" id="KW-1185">Reference proteome</keyword>
<feature type="transmembrane region" description="Helical" evidence="19">
    <location>
        <begin position="141"/>
        <end position="165"/>
    </location>
</feature>
<evidence type="ECO:0000256" key="9">
    <source>
        <dbReference type="ARBA" id="ARBA00022679"/>
    </source>
</evidence>
<evidence type="ECO:0000256" key="3">
    <source>
        <dbReference type="ARBA" id="ARBA00004663"/>
    </source>
</evidence>
<name>A0A240EF52_9GAMM</name>
<evidence type="ECO:0000256" key="11">
    <source>
        <dbReference type="ARBA" id="ARBA00022842"/>
    </source>
</evidence>
<comment type="cofactor">
    <cofactor evidence="1 19">
        <name>Mg(2+)</name>
        <dbReference type="ChEBI" id="CHEBI:18420"/>
    </cofactor>
</comment>
<dbReference type="InterPro" id="IPR003805">
    <property type="entry name" value="CobS"/>
</dbReference>
<dbReference type="GO" id="GO:0009236">
    <property type="term" value="P:cobalamin biosynthetic process"/>
    <property type="evidence" value="ECO:0007669"/>
    <property type="project" value="UniProtKB-UniRule"/>
</dbReference>
<evidence type="ECO:0000256" key="16">
    <source>
        <dbReference type="ARBA" id="ARBA00032853"/>
    </source>
</evidence>
<feature type="transmembrane region" description="Helical" evidence="19">
    <location>
        <begin position="112"/>
        <end position="135"/>
    </location>
</feature>
<dbReference type="NCBIfam" id="TIGR00317">
    <property type="entry name" value="cobS"/>
    <property type="match status" value="1"/>
</dbReference>
<keyword evidence="9 19" id="KW-0808">Transferase</keyword>
<sequence>MSLNSMLITPFLIALQFLTTIPVRLQTMPSAQQNARSILFYPVIGTMIGGILYAMAFYLSPLPLVLLSNLILVAWIWLTGGLHLDGLADSADAWVGGFGDRERTLAIMKDPACGPIGVISIVVLCMLKWSSLYVLLQQQQYWLLIFIPMLGRLSPLFLFLTTLYVRQHGLGTQMMQYLPKKLCLPVFIVSLLLFIWTGQTLACLLILIFLLALCYLRHKMCQRIGGMTGDTIGASVELIEMLMLLSAVFLFYI</sequence>
<comment type="catalytic activity">
    <reaction evidence="18 19">
        <text>alpha-ribazole 5'-phosphate + adenosylcob(III)inamide-GDP = adenosylcob(III)alamin 5'-phosphate + GMP + H(+)</text>
        <dbReference type="Rhea" id="RHEA:23560"/>
        <dbReference type="ChEBI" id="CHEBI:15378"/>
        <dbReference type="ChEBI" id="CHEBI:57918"/>
        <dbReference type="ChEBI" id="CHEBI:58115"/>
        <dbReference type="ChEBI" id="CHEBI:60487"/>
        <dbReference type="ChEBI" id="CHEBI:60493"/>
        <dbReference type="EC" id="2.7.8.26"/>
    </reaction>
</comment>
<comment type="pathway">
    <text evidence="3 19">Cofactor biosynthesis; adenosylcobalamin biosynthesis; adenosylcobalamin from cob(II)yrinate a,c-diamide: step 7/7.</text>
</comment>
<keyword evidence="11 19" id="KW-0460">Magnesium</keyword>
<accession>A0A240EF52</accession>
<dbReference type="PANTHER" id="PTHR34148:SF1">
    <property type="entry name" value="ADENOSYLCOBINAMIDE-GDP RIBAZOLETRANSFERASE"/>
    <property type="match status" value="1"/>
</dbReference>
<gene>
    <name evidence="19" type="primary">cobS</name>
    <name evidence="20" type="ORF">SAMN05421731_11345</name>
</gene>
<evidence type="ECO:0000256" key="1">
    <source>
        <dbReference type="ARBA" id="ARBA00001946"/>
    </source>
</evidence>
<keyword evidence="7 19" id="KW-1003">Cell membrane</keyword>
<keyword evidence="13 19" id="KW-0472">Membrane</keyword>
<dbReference type="Pfam" id="PF02654">
    <property type="entry name" value="CobS"/>
    <property type="match status" value="1"/>
</dbReference>
<dbReference type="EMBL" id="OANT01000013">
    <property type="protein sequence ID" value="SNX46560.1"/>
    <property type="molecule type" value="Genomic_DNA"/>
</dbReference>
<evidence type="ECO:0000256" key="2">
    <source>
        <dbReference type="ARBA" id="ARBA00004651"/>
    </source>
</evidence>
<feature type="transmembrane region" description="Helical" evidence="19">
    <location>
        <begin position="38"/>
        <end position="58"/>
    </location>
</feature>
<evidence type="ECO:0000256" key="5">
    <source>
        <dbReference type="ARBA" id="ARBA00013200"/>
    </source>
</evidence>
<dbReference type="Proteomes" id="UP000219042">
    <property type="component" value="Unassembled WGS sequence"/>
</dbReference>